<evidence type="ECO:0000256" key="1">
    <source>
        <dbReference type="ARBA" id="ARBA00022679"/>
    </source>
</evidence>
<feature type="binding site" evidence="5">
    <location>
        <position position="69"/>
    </location>
    <ligand>
        <name>ATP</name>
        <dbReference type="ChEBI" id="CHEBI:30616"/>
    </ligand>
</feature>
<feature type="compositionally biased region" description="Low complexity" evidence="6">
    <location>
        <begin position="397"/>
        <end position="413"/>
    </location>
</feature>
<dbReference type="PANTHER" id="PTHR48011:SF4">
    <property type="entry name" value="MITOGEN-ACTIVATED PROTEIN KINASE KINASE KINASE 19"/>
    <property type="match status" value="1"/>
</dbReference>
<proteinExistence type="predicted"/>
<dbReference type="InterPro" id="IPR011009">
    <property type="entry name" value="Kinase-like_dom_sf"/>
</dbReference>
<organism evidence="8">
    <name type="scientific">Anthurium amnicola</name>
    <dbReference type="NCBI Taxonomy" id="1678845"/>
    <lineage>
        <taxon>Eukaryota</taxon>
        <taxon>Viridiplantae</taxon>
        <taxon>Streptophyta</taxon>
        <taxon>Embryophyta</taxon>
        <taxon>Tracheophyta</taxon>
        <taxon>Spermatophyta</taxon>
        <taxon>Magnoliopsida</taxon>
        <taxon>Liliopsida</taxon>
        <taxon>Araceae</taxon>
        <taxon>Pothoideae</taxon>
        <taxon>Potheae</taxon>
        <taxon>Anthurium</taxon>
    </lineage>
</organism>
<keyword evidence="3 8" id="KW-0418">Kinase</keyword>
<dbReference type="InterPro" id="IPR052751">
    <property type="entry name" value="Plant_MAPKKK"/>
</dbReference>
<keyword evidence="1" id="KW-0808">Transferase</keyword>
<evidence type="ECO:0000256" key="6">
    <source>
        <dbReference type="SAM" id="MobiDB-lite"/>
    </source>
</evidence>
<keyword evidence="2 5" id="KW-0547">Nucleotide-binding</keyword>
<dbReference type="InterPro" id="IPR017441">
    <property type="entry name" value="Protein_kinase_ATP_BS"/>
</dbReference>
<dbReference type="PROSITE" id="PS00107">
    <property type="entry name" value="PROTEIN_KINASE_ATP"/>
    <property type="match status" value="1"/>
</dbReference>
<evidence type="ECO:0000256" key="2">
    <source>
        <dbReference type="ARBA" id="ARBA00022741"/>
    </source>
</evidence>
<dbReference type="GO" id="GO:0004672">
    <property type="term" value="F:protein kinase activity"/>
    <property type="evidence" value="ECO:0007669"/>
    <property type="project" value="InterPro"/>
</dbReference>
<feature type="region of interest" description="Disordered" evidence="6">
    <location>
        <begin position="331"/>
        <end position="350"/>
    </location>
</feature>
<dbReference type="AlphaFoldDB" id="A0A1D1XI81"/>
<reference evidence="8" key="1">
    <citation type="submission" date="2015-07" db="EMBL/GenBank/DDBJ databases">
        <title>Transcriptome Assembly of Anthurium amnicola.</title>
        <authorList>
            <person name="Suzuki J."/>
        </authorList>
    </citation>
    <scope>NUCLEOTIDE SEQUENCE</scope>
</reference>
<dbReference type="SUPFAM" id="SSF56112">
    <property type="entry name" value="Protein kinase-like (PK-like)"/>
    <property type="match status" value="1"/>
</dbReference>
<feature type="region of interest" description="Disordered" evidence="6">
    <location>
        <begin position="300"/>
        <end position="319"/>
    </location>
</feature>
<dbReference type="SMART" id="SM00220">
    <property type="entry name" value="S_TKc"/>
    <property type="match status" value="1"/>
</dbReference>
<dbReference type="PROSITE" id="PS00108">
    <property type="entry name" value="PROTEIN_KINASE_ST"/>
    <property type="match status" value="1"/>
</dbReference>
<keyword evidence="4 5" id="KW-0067">ATP-binding</keyword>
<feature type="region of interest" description="Disordered" evidence="6">
    <location>
        <begin position="389"/>
        <end position="431"/>
    </location>
</feature>
<dbReference type="Pfam" id="PF00069">
    <property type="entry name" value="Pkinase"/>
    <property type="match status" value="1"/>
</dbReference>
<dbReference type="PROSITE" id="PS50011">
    <property type="entry name" value="PROTEIN_KINASE_DOM"/>
    <property type="match status" value="1"/>
</dbReference>
<dbReference type="PANTHER" id="PTHR48011">
    <property type="entry name" value="CCR4-NOT TRANSCRIPTIONAL COMPLEX SUBUNIT CAF120-RELATED"/>
    <property type="match status" value="1"/>
</dbReference>
<name>A0A1D1XI81_9ARAE</name>
<feature type="compositionally biased region" description="Acidic residues" evidence="6">
    <location>
        <begin position="331"/>
        <end position="343"/>
    </location>
</feature>
<evidence type="ECO:0000256" key="5">
    <source>
        <dbReference type="PROSITE-ProRule" id="PRU10141"/>
    </source>
</evidence>
<protein>
    <submittedName>
        <fullName evidence="8">Mitogen-activated protein kinase kinase kinase A</fullName>
    </submittedName>
</protein>
<gene>
    <name evidence="8" type="primary">mkkA_7</name>
    <name evidence="8" type="ORF">g.107635</name>
</gene>
<feature type="non-terminal residue" evidence="8">
    <location>
        <position position="1"/>
    </location>
</feature>
<dbReference type="CDD" id="cd06606">
    <property type="entry name" value="STKc_MAPKKK"/>
    <property type="match status" value="1"/>
</dbReference>
<dbReference type="Gene3D" id="1.10.510.10">
    <property type="entry name" value="Transferase(Phosphotransferase) domain 1"/>
    <property type="match status" value="1"/>
</dbReference>
<dbReference type="EMBL" id="GDJX01025839">
    <property type="protein sequence ID" value="JAT42097.1"/>
    <property type="molecule type" value="Transcribed_RNA"/>
</dbReference>
<evidence type="ECO:0000313" key="8">
    <source>
        <dbReference type="EMBL" id="JAT42097.1"/>
    </source>
</evidence>
<feature type="non-terminal residue" evidence="8">
    <location>
        <position position="507"/>
    </location>
</feature>
<dbReference type="GO" id="GO:0007165">
    <property type="term" value="P:signal transduction"/>
    <property type="evidence" value="ECO:0007669"/>
    <property type="project" value="TreeGrafter"/>
</dbReference>
<dbReference type="InterPro" id="IPR008271">
    <property type="entry name" value="Ser/Thr_kinase_AS"/>
</dbReference>
<evidence type="ECO:0000259" key="7">
    <source>
        <dbReference type="PROSITE" id="PS50011"/>
    </source>
</evidence>
<evidence type="ECO:0000256" key="4">
    <source>
        <dbReference type="ARBA" id="ARBA00022840"/>
    </source>
</evidence>
<dbReference type="GO" id="GO:0005524">
    <property type="term" value="F:ATP binding"/>
    <property type="evidence" value="ECO:0007669"/>
    <property type="project" value="UniProtKB-UniRule"/>
</dbReference>
<accession>A0A1D1XI81</accession>
<dbReference type="InterPro" id="IPR000719">
    <property type="entry name" value="Prot_kinase_dom"/>
</dbReference>
<feature type="domain" description="Protein kinase" evidence="7">
    <location>
        <begin position="38"/>
        <end position="299"/>
    </location>
</feature>
<sequence>LCVFPPPTSTSSTPALLPCCLLHHSDPHRMGAGCRTGWVRGRCLGRGSTAAVYLAASTSHERREPFAVKSAELSRSAPLQREEKMLSSLSTPHVVSCLGSDVTTDPDGRALYNLFLEYVPGGSLADAVRQRGGALDEWATRLYTRGILRGLAHLHSMGIAHCDVKPHNVLLVGGDDDDGTVKLADLGCARWVDDGGDGQKVVGGTPLYMAPEVARGEEQGPPADIWALGCTVMEMATGCPPWRDVSDPVTAVHRIAFSDQVPEFPCSISDDARDFLGRCLNRDPTKRWSAEELLNHPFATNSGGEFAGDCGEHPKRVSPKSTLDQVFWDSWEQESSGDEDEAEGDHHHVPESPRARLRQLVGSGVVSPPPGTGATWGEGCWVTVRNGAASGGGRSVPSEGQPSTSCSSSSEEGVVGGGGGEEGSSPEPSCSWPSKPFLNYSKISSDKTGGSCAVLLMCEGNHLVNDHNSCDYHTKYETSSNAYDYGNVCHGLHLWFSPPNICNSLQS</sequence>
<evidence type="ECO:0000256" key="3">
    <source>
        <dbReference type="ARBA" id="ARBA00022777"/>
    </source>
</evidence>